<name>A0AAW0KC82_QUESU</name>
<accession>A0AAW0KC82</accession>
<sequence length="89" mass="9888">MSQEFNITTSFGKAHAWSSKEKGAFTDLEVQEGLCEETYLAALLSFWLCIFVLPSEDLNVILLGTFKVASLIAIDRPFSLAIPVLTNLY</sequence>
<evidence type="ECO:0008006" key="3">
    <source>
        <dbReference type="Google" id="ProtNLM"/>
    </source>
</evidence>
<proteinExistence type="predicted"/>
<comment type="caution">
    <text evidence="1">The sequence shown here is derived from an EMBL/GenBank/DDBJ whole genome shotgun (WGS) entry which is preliminary data.</text>
</comment>
<organism evidence="1 2">
    <name type="scientific">Quercus suber</name>
    <name type="common">Cork oak</name>
    <dbReference type="NCBI Taxonomy" id="58331"/>
    <lineage>
        <taxon>Eukaryota</taxon>
        <taxon>Viridiplantae</taxon>
        <taxon>Streptophyta</taxon>
        <taxon>Embryophyta</taxon>
        <taxon>Tracheophyta</taxon>
        <taxon>Spermatophyta</taxon>
        <taxon>Magnoliopsida</taxon>
        <taxon>eudicotyledons</taxon>
        <taxon>Gunneridae</taxon>
        <taxon>Pentapetalae</taxon>
        <taxon>rosids</taxon>
        <taxon>fabids</taxon>
        <taxon>Fagales</taxon>
        <taxon>Fagaceae</taxon>
        <taxon>Quercus</taxon>
    </lineage>
</organism>
<reference evidence="1 2" key="1">
    <citation type="journal article" date="2018" name="Sci. Data">
        <title>The draft genome sequence of cork oak.</title>
        <authorList>
            <person name="Ramos A.M."/>
            <person name="Usie A."/>
            <person name="Barbosa P."/>
            <person name="Barros P.M."/>
            <person name="Capote T."/>
            <person name="Chaves I."/>
            <person name="Simoes F."/>
            <person name="Abreu I."/>
            <person name="Carrasquinho I."/>
            <person name="Faro C."/>
            <person name="Guimaraes J.B."/>
            <person name="Mendonca D."/>
            <person name="Nobrega F."/>
            <person name="Rodrigues L."/>
            <person name="Saibo N.J.M."/>
            <person name="Varela M.C."/>
            <person name="Egas C."/>
            <person name="Matos J."/>
            <person name="Miguel C.M."/>
            <person name="Oliveira M.M."/>
            <person name="Ricardo C.P."/>
            <person name="Goncalves S."/>
        </authorList>
    </citation>
    <scope>NUCLEOTIDE SEQUENCE [LARGE SCALE GENOMIC DNA]</scope>
    <source>
        <strain evidence="2">cv. HL8</strain>
    </source>
</reference>
<keyword evidence="2" id="KW-1185">Reference proteome</keyword>
<evidence type="ECO:0000313" key="1">
    <source>
        <dbReference type="EMBL" id="KAK7836709.1"/>
    </source>
</evidence>
<gene>
    <name evidence="1" type="ORF">CFP56_022201</name>
</gene>
<evidence type="ECO:0000313" key="2">
    <source>
        <dbReference type="Proteomes" id="UP000237347"/>
    </source>
</evidence>
<dbReference type="EMBL" id="PKMF04000346">
    <property type="protein sequence ID" value="KAK7836709.1"/>
    <property type="molecule type" value="Genomic_DNA"/>
</dbReference>
<protein>
    <recommendedName>
        <fullName evidence="3">Aminotransferase-like plant mobile domain-containing protein</fullName>
    </recommendedName>
</protein>
<dbReference type="AlphaFoldDB" id="A0AAW0KC82"/>
<dbReference type="Proteomes" id="UP000237347">
    <property type="component" value="Unassembled WGS sequence"/>
</dbReference>